<proteinExistence type="predicted"/>
<comment type="caution">
    <text evidence="2">The sequence shown here is derived from an EMBL/GenBank/DDBJ whole genome shotgun (WGS) entry which is preliminary data.</text>
</comment>
<feature type="compositionally biased region" description="Acidic residues" evidence="1">
    <location>
        <begin position="41"/>
        <end position="70"/>
    </location>
</feature>
<sequence length="70" mass="7867">MKTPKKTDKKAGINKTPGKEIKNTAGKPAEDKMMNSRFTGDDDDDDFDGMPLDEIDGFDELNSYDDDDDY</sequence>
<dbReference type="Proteomes" id="UP000451233">
    <property type="component" value="Unassembled WGS sequence"/>
</dbReference>
<gene>
    <name evidence="2" type="ORF">GS398_11610</name>
</gene>
<protein>
    <submittedName>
        <fullName evidence="2">Uncharacterized protein</fullName>
    </submittedName>
</protein>
<dbReference type="AlphaFoldDB" id="A0A7K1XY73"/>
<feature type="compositionally biased region" description="Basic and acidic residues" evidence="1">
    <location>
        <begin position="1"/>
        <end position="34"/>
    </location>
</feature>
<evidence type="ECO:0000256" key="1">
    <source>
        <dbReference type="SAM" id="MobiDB-lite"/>
    </source>
</evidence>
<organism evidence="2 3">
    <name type="scientific">Hufsiella ginkgonis</name>
    <dbReference type="NCBI Taxonomy" id="2695274"/>
    <lineage>
        <taxon>Bacteria</taxon>
        <taxon>Pseudomonadati</taxon>
        <taxon>Bacteroidota</taxon>
        <taxon>Sphingobacteriia</taxon>
        <taxon>Sphingobacteriales</taxon>
        <taxon>Sphingobacteriaceae</taxon>
        <taxon>Hufsiella</taxon>
    </lineage>
</organism>
<evidence type="ECO:0000313" key="3">
    <source>
        <dbReference type="Proteomes" id="UP000451233"/>
    </source>
</evidence>
<accession>A0A7K1XY73</accession>
<keyword evidence="3" id="KW-1185">Reference proteome</keyword>
<feature type="region of interest" description="Disordered" evidence="1">
    <location>
        <begin position="1"/>
        <end position="70"/>
    </location>
</feature>
<evidence type="ECO:0000313" key="2">
    <source>
        <dbReference type="EMBL" id="MXV15954.1"/>
    </source>
</evidence>
<dbReference type="RefSeq" id="WP_202406053.1">
    <property type="nucleotide sequence ID" value="NZ_WVHS01000002.1"/>
</dbReference>
<dbReference type="EMBL" id="WVHS01000002">
    <property type="protein sequence ID" value="MXV15954.1"/>
    <property type="molecule type" value="Genomic_DNA"/>
</dbReference>
<reference evidence="2 3" key="1">
    <citation type="submission" date="2019-11" db="EMBL/GenBank/DDBJ databases">
        <title>Pedobacter sp. HMF7056 Genome sequencing and assembly.</title>
        <authorList>
            <person name="Kang H."/>
            <person name="Kim H."/>
            <person name="Joh K."/>
        </authorList>
    </citation>
    <scope>NUCLEOTIDE SEQUENCE [LARGE SCALE GENOMIC DNA]</scope>
    <source>
        <strain evidence="2 3">HMF7056</strain>
    </source>
</reference>
<name>A0A7K1XY73_9SPHI</name>